<dbReference type="EMBL" id="VNHM01000016">
    <property type="protein sequence ID" value="TYO93935.1"/>
    <property type="molecule type" value="Genomic_DNA"/>
</dbReference>
<evidence type="ECO:0000256" key="8">
    <source>
        <dbReference type="ARBA" id="ARBA00022741"/>
    </source>
</evidence>
<dbReference type="InterPro" id="IPR050398">
    <property type="entry name" value="HssS/ArlS-like"/>
</dbReference>
<reference evidence="17 18" key="1">
    <citation type="submission" date="2019-07" db="EMBL/GenBank/DDBJ databases">
        <title>Genomic Encyclopedia of Type Strains, Phase I: the one thousand microbial genomes (KMG-I) project.</title>
        <authorList>
            <person name="Kyrpides N."/>
        </authorList>
    </citation>
    <scope>NUCLEOTIDE SEQUENCE [LARGE SCALE GENOMIC DNA]</scope>
    <source>
        <strain evidence="17 18">DSM 6562</strain>
    </source>
</reference>
<dbReference type="Pfam" id="PF02518">
    <property type="entry name" value="HATPase_c"/>
    <property type="match status" value="1"/>
</dbReference>
<dbReference type="PANTHER" id="PTHR45528">
    <property type="entry name" value="SENSOR HISTIDINE KINASE CPXA"/>
    <property type="match status" value="1"/>
</dbReference>
<dbReference type="GO" id="GO:0005524">
    <property type="term" value="F:ATP binding"/>
    <property type="evidence" value="ECO:0007669"/>
    <property type="project" value="UniProtKB-KW"/>
</dbReference>
<feature type="transmembrane region" description="Helical" evidence="15">
    <location>
        <begin position="16"/>
        <end position="38"/>
    </location>
</feature>
<dbReference type="InterPro" id="IPR005467">
    <property type="entry name" value="His_kinase_dom"/>
</dbReference>
<keyword evidence="13 15" id="KW-0472">Membrane</keyword>
<dbReference type="CDD" id="cd00082">
    <property type="entry name" value="HisKA"/>
    <property type="match status" value="1"/>
</dbReference>
<evidence type="ECO:0000256" key="6">
    <source>
        <dbReference type="ARBA" id="ARBA00022679"/>
    </source>
</evidence>
<feature type="domain" description="Histidine kinase" evidence="16">
    <location>
        <begin position="436"/>
        <end position="649"/>
    </location>
</feature>
<feature type="transmembrane region" description="Helical" evidence="15">
    <location>
        <begin position="269"/>
        <end position="290"/>
    </location>
</feature>
<dbReference type="PROSITE" id="PS50109">
    <property type="entry name" value="HIS_KIN"/>
    <property type="match status" value="1"/>
</dbReference>
<dbReference type="RefSeq" id="WP_166512459.1">
    <property type="nucleotide sequence ID" value="NZ_VNHM01000016.1"/>
</dbReference>
<gene>
    <name evidence="17" type="ORF">LX24_02499</name>
</gene>
<dbReference type="Proteomes" id="UP000323166">
    <property type="component" value="Unassembled WGS sequence"/>
</dbReference>
<evidence type="ECO:0000256" key="7">
    <source>
        <dbReference type="ARBA" id="ARBA00022692"/>
    </source>
</evidence>
<keyword evidence="8" id="KW-0547">Nucleotide-binding</keyword>
<evidence type="ECO:0000259" key="16">
    <source>
        <dbReference type="PROSITE" id="PS50109"/>
    </source>
</evidence>
<dbReference type="InterPro" id="IPR003594">
    <property type="entry name" value="HATPase_dom"/>
</dbReference>
<evidence type="ECO:0000256" key="4">
    <source>
        <dbReference type="ARBA" id="ARBA00022475"/>
    </source>
</evidence>
<comment type="caution">
    <text evidence="17">The sequence shown here is derived from an EMBL/GenBank/DDBJ whole genome shotgun (WGS) entry which is preliminary data.</text>
</comment>
<dbReference type="EC" id="2.7.13.3" evidence="3"/>
<keyword evidence="5" id="KW-0597">Phosphoprotein</keyword>
<keyword evidence="10" id="KW-0067">ATP-binding</keyword>
<feature type="coiled-coil region" evidence="14">
    <location>
        <begin position="455"/>
        <end position="492"/>
    </location>
</feature>
<accession>A0A5S4ZQN9</accession>
<keyword evidence="9 17" id="KW-0418">Kinase</keyword>
<keyword evidence="14" id="KW-0175">Coiled coil</keyword>
<comment type="catalytic activity">
    <reaction evidence="1">
        <text>ATP + protein L-histidine = ADP + protein N-phospho-L-histidine.</text>
        <dbReference type="EC" id="2.7.13.3"/>
    </reaction>
</comment>
<keyword evidence="4" id="KW-1003">Cell membrane</keyword>
<dbReference type="GO" id="GO:0005886">
    <property type="term" value="C:plasma membrane"/>
    <property type="evidence" value="ECO:0007669"/>
    <property type="project" value="UniProtKB-SubCell"/>
</dbReference>
<evidence type="ECO:0000256" key="3">
    <source>
        <dbReference type="ARBA" id="ARBA00012438"/>
    </source>
</evidence>
<keyword evidence="11 15" id="KW-1133">Transmembrane helix</keyword>
<dbReference type="InterPro" id="IPR036097">
    <property type="entry name" value="HisK_dim/P_sf"/>
</dbReference>
<feature type="transmembrane region" description="Helical" evidence="15">
    <location>
        <begin position="198"/>
        <end position="221"/>
    </location>
</feature>
<dbReference type="Gene3D" id="3.30.565.10">
    <property type="entry name" value="Histidine kinase-like ATPase, C-terminal domain"/>
    <property type="match status" value="1"/>
</dbReference>
<evidence type="ECO:0000313" key="17">
    <source>
        <dbReference type="EMBL" id="TYO93935.1"/>
    </source>
</evidence>
<evidence type="ECO:0000256" key="12">
    <source>
        <dbReference type="ARBA" id="ARBA00023012"/>
    </source>
</evidence>
<dbReference type="SUPFAM" id="SSF47384">
    <property type="entry name" value="Homodimeric domain of signal transducing histidine kinase"/>
    <property type="match status" value="1"/>
</dbReference>
<evidence type="ECO:0000256" key="2">
    <source>
        <dbReference type="ARBA" id="ARBA00004651"/>
    </source>
</evidence>
<feature type="transmembrane region" description="Helical" evidence="15">
    <location>
        <begin position="324"/>
        <end position="343"/>
    </location>
</feature>
<keyword evidence="12" id="KW-0902">Two-component regulatory system</keyword>
<dbReference type="SMART" id="SM00387">
    <property type="entry name" value="HATPase_c"/>
    <property type="match status" value="1"/>
</dbReference>
<keyword evidence="18" id="KW-1185">Reference proteome</keyword>
<organism evidence="17 18">
    <name type="scientific">Desulfallas thermosapovorans DSM 6562</name>
    <dbReference type="NCBI Taxonomy" id="1121431"/>
    <lineage>
        <taxon>Bacteria</taxon>
        <taxon>Bacillati</taxon>
        <taxon>Bacillota</taxon>
        <taxon>Clostridia</taxon>
        <taxon>Eubacteriales</taxon>
        <taxon>Desulfallaceae</taxon>
        <taxon>Desulfallas</taxon>
    </lineage>
</organism>
<dbReference type="GO" id="GO:0000155">
    <property type="term" value="F:phosphorelay sensor kinase activity"/>
    <property type="evidence" value="ECO:0007669"/>
    <property type="project" value="InterPro"/>
</dbReference>
<evidence type="ECO:0000256" key="11">
    <source>
        <dbReference type="ARBA" id="ARBA00022989"/>
    </source>
</evidence>
<dbReference type="AlphaFoldDB" id="A0A5S4ZQN9"/>
<evidence type="ECO:0000256" key="5">
    <source>
        <dbReference type="ARBA" id="ARBA00022553"/>
    </source>
</evidence>
<feature type="transmembrane region" description="Helical" evidence="15">
    <location>
        <begin position="349"/>
        <end position="368"/>
    </location>
</feature>
<dbReference type="Pfam" id="PF00512">
    <property type="entry name" value="HisKA"/>
    <property type="match status" value="1"/>
</dbReference>
<evidence type="ECO:0000256" key="13">
    <source>
        <dbReference type="ARBA" id="ARBA00023136"/>
    </source>
</evidence>
<name>A0A5S4ZQN9_9FIRM</name>
<dbReference type="InterPro" id="IPR036890">
    <property type="entry name" value="HATPase_C_sf"/>
</dbReference>
<protein>
    <recommendedName>
        <fullName evidence="3">histidine kinase</fullName>
        <ecNumber evidence="3">2.7.13.3</ecNumber>
    </recommendedName>
</protein>
<evidence type="ECO:0000256" key="1">
    <source>
        <dbReference type="ARBA" id="ARBA00000085"/>
    </source>
</evidence>
<dbReference type="FunFam" id="1.10.287.130:FF:000008">
    <property type="entry name" value="Two-component sensor histidine kinase"/>
    <property type="match status" value="1"/>
</dbReference>
<feature type="transmembrane region" description="Helical" evidence="15">
    <location>
        <begin position="242"/>
        <end position="263"/>
    </location>
</feature>
<keyword evidence="7 15" id="KW-0812">Transmembrane</keyword>
<dbReference type="Gene3D" id="1.10.287.130">
    <property type="match status" value="1"/>
</dbReference>
<evidence type="ECO:0000256" key="14">
    <source>
        <dbReference type="SAM" id="Coils"/>
    </source>
</evidence>
<dbReference type="SUPFAM" id="SSF55874">
    <property type="entry name" value="ATPase domain of HSP90 chaperone/DNA topoisomerase II/histidine kinase"/>
    <property type="match status" value="1"/>
</dbReference>
<keyword evidence="6" id="KW-0808">Transferase</keyword>
<evidence type="ECO:0000256" key="10">
    <source>
        <dbReference type="ARBA" id="ARBA00022840"/>
    </source>
</evidence>
<dbReference type="PANTHER" id="PTHR45528:SF1">
    <property type="entry name" value="SENSOR HISTIDINE KINASE CPXA"/>
    <property type="match status" value="1"/>
</dbReference>
<evidence type="ECO:0000256" key="9">
    <source>
        <dbReference type="ARBA" id="ARBA00022777"/>
    </source>
</evidence>
<dbReference type="SMART" id="SM00388">
    <property type="entry name" value="HisKA"/>
    <property type="match status" value="1"/>
</dbReference>
<comment type="subcellular location">
    <subcellularLocation>
        <location evidence="2">Cell membrane</location>
        <topology evidence="2">Multi-pass membrane protein</topology>
    </subcellularLocation>
</comment>
<evidence type="ECO:0000313" key="18">
    <source>
        <dbReference type="Proteomes" id="UP000323166"/>
    </source>
</evidence>
<dbReference type="InterPro" id="IPR003661">
    <property type="entry name" value="HisK_dim/P_dom"/>
</dbReference>
<sequence>MDTKLKSIKYSTGAKVAAFVVVWLCVMSAVGSAVFLLYHQDIVENKSYYDTYEFKSEFGKQIYDVVEFYVKLKSEANIRSSGEAEDIIRNNLSRYYGIKKTLPEKINFVYYLHNNQTGETFTNVESEDPVVFIKKQSAVAYYNQWSSDHDNPVYGDIKELLTGTAYEVYAAVDTPLKPGDVFYDGFNEFIKIKTRTSYVMALLAASVILAVAALAYLLVVTGRREGTGEIVLSSIDKIYTDVHSMLVFIAAVISVAIAGTLSLSINNPVAIFIIALVFGIDVIIGLSYVLSMVRQLKKGQLLTNTLVYKIYEQCFNGKPFKTSALLLLLGYGVVNGVLFAMTAGSAGGFFIFVFFVIPFNIAAVYFAARSLSSLSQIMDAAKEISAGNLEYTLDNSKISAIFSSFARDIQSIQGGLKKAVAEAVKGERMKTDLIANVSHDLKTPLTSIINYVDLLKQEDLNNEKANQYISVLEEKSARLKQLIEDLIEASKASSGNIAVCTEKVDLHELVMQGCGEYEEKLNKAELDVHISADDKVLIAADGKHMWRIVENLLSNVVKYSLPRTRVYINVAKNDGCGVLIIKNISAAPLDIPPEQLTERFVRGDESRTTEGSGLGLSIAQGLTSIQGGRFNIEIDGDLFKVIVEMPLWQGQ</sequence>
<proteinExistence type="predicted"/>
<evidence type="ECO:0000256" key="15">
    <source>
        <dbReference type="SAM" id="Phobius"/>
    </source>
</evidence>